<protein>
    <submittedName>
        <fullName evidence="1">Uncharacterized protein</fullName>
    </submittedName>
</protein>
<proteinExistence type="predicted"/>
<sequence length="84" mass="9363">MAGPLDHTTRDEGFSPVYWCMKRGGTAQVQLLNTKSVLSQINIRIDLSPRQNGSNHHNITSWDYGSVNGEDSEGAMRVGFERQV</sequence>
<accession>A0A6N2KHJ2</accession>
<dbReference type="AlphaFoldDB" id="A0A6N2KHJ2"/>
<organism evidence="1">
    <name type="scientific">Salix viminalis</name>
    <name type="common">Common osier</name>
    <name type="synonym">Basket willow</name>
    <dbReference type="NCBI Taxonomy" id="40686"/>
    <lineage>
        <taxon>Eukaryota</taxon>
        <taxon>Viridiplantae</taxon>
        <taxon>Streptophyta</taxon>
        <taxon>Embryophyta</taxon>
        <taxon>Tracheophyta</taxon>
        <taxon>Spermatophyta</taxon>
        <taxon>Magnoliopsida</taxon>
        <taxon>eudicotyledons</taxon>
        <taxon>Gunneridae</taxon>
        <taxon>Pentapetalae</taxon>
        <taxon>rosids</taxon>
        <taxon>fabids</taxon>
        <taxon>Malpighiales</taxon>
        <taxon>Salicaceae</taxon>
        <taxon>Saliceae</taxon>
        <taxon>Salix</taxon>
    </lineage>
</organism>
<name>A0A6N2KHJ2_SALVM</name>
<reference evidence="1" key="1">
    <citation type="submission" date="2019-03" db="EMBL/GenBank/DDBJ databases">
        <authorList>
            <person name="Mank J."/>
            <person name="Almeida P."/>
        </authorList>
    </citation>
    <scope>NUCLEOTIDE SEQUENCE</scope>
    <source>
        <strain evidence="1">78183</strain>
    </source>
</reference>
<gene>
    <name evidence="1" type="ORF">SVIM_LOCUS79338</name>
</gene>
<dbReference type="EMBL" id="CAADRP010000336">
    <property type="protein sequence ID" value="VFU27182.1"/>
    <property type="molecule type" value="Genomic_DNA"/>
</dbReference>
<evidence type="ECO:0000313" key="1">
    <source>
        <dbReference type="EMBL" id="VFU27182.1"/>
    </source>
</evidence>